<dbReference type="RefSeq" id="WP_136855494.1">
    <property type="nucleotide sequence ID" value="NZ_SUNH01000005.1"/>
</dbReference>
<name>A0A4U0QWW6_9RHOB</name>
<comment type="caution">
    <text evidence="6">The sequence shown here is derived from an EMBL/GenBank/DDBJ whole genome shotgun (WGS) entry which is preliminary data.</text>
</comment>
<feature type="region of interest" description="Disordered" evidence="3">
    <location>
        <begin position="204"/>
        <end position="231"/>
    </location>
</feature>
<keyword evidence="4" id="KW-1133">Transmembrane helix</keyword>
<dbReference type="GO" id="GO:0016780">
    <property type="term" value="F:phosphotransferase activity, for other substituted phosphate groups"/>
    <property type="evidence" value="ECO:0007669"/>
    <property type="project" value="TreeGrafter"/>
</dbReference>
<reference evidence="6 7" key="1">
    <citation type="submission" date="2019-04" db="EMBL/GenBank/DDBJ databases">
        <authorList>
            <person name="Li J."/>
        </authorList>
    </citation>
    <scope>NUCLEOTIDE SEQUENCE [LARGE SCALE GENOMIC DNA]</scope>
    <source>
        <strain evidence="6 7">CCTCC AB2016182</strain>
    </source>
</reference>
<evidence type="ECO:0000259" key="5">
    <source>
        <dbReference type="Pfam" id="PF02397"/>
    </source>
</evidence>
<evidence type="ECO:0000313" key="6">
    <source>
        <dbReference type="EMBL" id="TJZ86771.1"/>
    </source>
</evidence>
<dbReference type="Proteomes" id="UP000306223">
    <property type="component" value="Unassembled WGS sequence"/>
</dbReference>
<keyword evidence="4" id="KW-0472">Membrane</keyword>
<feature type="domain" description="Bacterial sugar transferase" evidence="5">
    <location>
        <begin position="5"/>
        <end position="200"/>
    </location>
</feature>
<comment type="similarity">
    <text evidence="1">Belongs to the bacterial sugar transferase family.</text>
</comment>
<dbReference type="EMBL" id="SUNH01000005">
    <property type="protein sequence ID" value="TJZ86771.1"/>
    <property type="molecule type" value="Genomic_DNA"/>
</dbReference>
<protein>
    <submittedName>
        <fullName evidence="6">Sugar transferase</fullName>
    </submittedName>
</protein>
<dbReference type="AlphaFoldDB" id="A0A4U0QWW6"/>
<evidence type="ECO:0000256" key="4">
    <source>
        <dbReference type="SAM" id="Phobius"/>
    </source>
</evidence>
<dbReference type="InterPro" id="IPR003362">
    <property type="entry name" value="Bact_transf"/>
</dbReference>
<keyword evidence="7" id="KW-1185">Reference proteome</keyword>
<keyword evidence="4" id="KW-0812">Transmembrane</keyword>
<accession>A0A4U0QWW6</accession>
<evidence type="ECO:0000256" key="2">
    <source>
        <dbReference type="ARBA" id="ARBA00023169"/>
    </source>
</evidence>
<evidence type="ECO:0000256" key="1">
    <source>
        <dbReference type="ARBA" id="ARBA00006464"/>
    </source>
</evidence>
<dbReference type="PANTHER" id="PTHR30576:SF20">
    <property type="entry name" value="QUINOVOSAMINEPHOSPHOTRANSFERAE-RELATED"/>
    <property type="match status" value="1"/>
</dbReference>
<dbReference type="OrthoDB" id="9808602at2"/>
<proteinExistence type="inferred from homology"/>
<sequence length="231" mass="26661">MPTSKRLFDIVFAILLLIPLSLLMGVVTLVLLVTQGRPIFYAAPRMRGPNRPFTHLKFRTMLCTETDSGVTGGHKKWRITPLGHFLRRTRIDELPQLFNILKGDMSFVGPRPTIREYVERYPSIYGQVLKSRPGVTGLATLIYHRHEDRILASCKSAEDTERAYARRCLPAKLKIDLIYQRHRSMRLDLWILWHTVKIVVSSRDERPRRRRRGHSYLPVGPSPRAPNGSRG</sequence>
<keyword evidence="2" id="KW-0270">Exopolysaccharide synthesis</keyword>
<dbReference type="PANTHER" id="PTHR30576">
    <property type="entry name" value="COLANIC BIOSYNTHESIS UDP-GLUCOSE LIPID CARRIER TRANSFERASE"/>
    <property type="match status" value="1"/>
</dbReference>
<evidence type="ECO:0000256" key="3">
    <source>
        <dbReference type="SAM" id="MobiDB-lite"/>
    </source>
</evidence>
<feature type="transmembrane region" description="Helical" evidence="4">
    <location>
        <begin position="7"/>
        <end position="33"/>
    </location>
</feature>
<dbReference type="GO" id="GO:0000271">
    <property type="term" value="P:polysaccharide biosynthetic process"/>
    <property type="evidence" value="ECO:0007669"/>
    <property type="project" value="UniProtKB-KW"/>
</dbReference>
<organism evidence="6 7">
    <name type="scientific">Paracoccus hibiscisoli</name>
    <dbReference type="NCBI Taxonomy" id="2023261"/>
    <lineage>
        <taxon>Bacteria</taxon>
        <taxon>Pseudomonadati</taxon>
        <taxon>Pseudomonadota</taxon>
        <taxon>Alphaproteobacteria</taxon>
        <taxon>Rhodobacterales</taxon>
        <taxon>Paracoccaceae</taxon>
        <taxon>Paracoccus</taxon>
    </lineage>
</organism>
<keyword evidence="6" id="KW-0808">Transferase</keyword>
<dbReference type="Pfam" id="PF02397">
    <property type="entry name" value="Bac_transf"/>
    <property type="match status" value="1"/>
</dbReference>
<gene>
    <name evidence="6" type="ORF">FA740_03740</name>
</gene>
<evidence type="ECO:0000313" key="7">
    <source>
        <dbReference type="Proteomes" id="UP000306223"/>
    </source>
</evidence>